<organism evidence="4">
    <name type="scientific">Nippostrongylus brasiliensis</name>
    <name type="common">Rat hookworm</name>
    <dbReference type="NCBI Taxonomy" id="27835"/>
    <lineage>
        <taxon>Eukaryota</taxon>
        <taxon>Metazoa</taxon>
        <taxon>Ecdysozoa</taxon>
        <taxon>Nematoda</taxon>
        <taxon>Chromadorea</taxon>
        <taxon>Rhabditida</taxon>
        <taxon>Rhabditina</taxon>
        <taxon>Rhabditomorpha</taxon>
        <taxon>Strongyloidea</taxon>
        <taxon>Heligmosomidae</taxon>
        <taxon>Nippostrongylus</taxon>
    </lineage>
</organism>
<keyword evidence="3" id="KW-1185">Reference proteome</keyword>
<name>A0A0N4YCP3_NIPBR</name>
<dbReference type="WBParaSite" id="NBR_0001432601-mRNA-1">
    <property type="protein sequence ID" value="NBR_0001432601-mRNA-1"/>
    <property type="gene ID" value="NBR_0001432601"/>
</dbReference>
<dbReference type="AlphaFoldDB" id="A0A0N4YCP3"/>
<dbReference type="STRING" id="27835.A0A0N4YCP3"/>
<accession>A0A0N4YCP3</accession>
<dbReference type="EMBL" id="UYSL01021319">
    <property type="protein sequence ID" value="VDL77916.1"/>
    <property type="molecule type" value="Genomic_DNA"/>
</dbReference>
<gene>
    <name evidence="2" type="ORF">NBR_LOCUS14327</name>
</gene>
<evidence type="ECO:0000313" key="4">
    <source>
        <dbReference type="WBParaSite" id="NBR_0001432601-mRNA-1"/>
    </source>
</evidence>
<evidence type="ECO:0000313" key="2">
    <source>
        <dbReference type="EMBL" id="VDL77916.1"/>
    </source>
</evidence>
<evidence type="ECO:0000256" key="1">
    <source>
        <dbReference type="SAM" id="MobiDB-lite"/>
    </source>
</evidence>
<sequence length="88" mass="10257">MEEQQYQWQIRQRYHQYRYHVDQELRRRGYNTGEEEVGAPPSMNAPPPPPLAATMRDGGLGPSDEIADPTYVNLNFLKAQHMQQSTRL</sequence>
<reference evidence="4" key="1">
    <citation type="submission" date="2017-02" db="UniProtKB">
        <authorList>
            <consortium name="WormBaseParasite"/>
        </authorList>
    </citation>
    <scope>IDENTIFICATION</scope>
</reference>
<dbReference type="Proteomes" id="UP000271162">
    <property type="component" value="Unassembled WGS sequence"/>
</dbReference>
<proteinExistence type="predicted"/>
<protein>
    <submittedName>
        <fullName evidence="4">Striatin domain-containing protein</fullName>
    </submittedName>
</protein>
<evidence type="ECO:0000313" key="3">
    <source>
        <dbReference type="Proteomes" id="UP000271162"/>
    </source>
</evidence>
<feature type="region of interest" description="Disordered" evidence="1">
    <location>
        <begin position="30"/>
        <end position="66"/>
    </location>
</feature>
<reference evidence="2 3" key="2">
    <citation type="submission" date="2018-11" db="EMBL/GenBank/DDBJ databases">
        <authorList>
            <consortium name="Pathogen Informatics"/>
        </authorList>
    </citation>
    <scope>NUCLEOTIDE SEQUENCE [LARGE SCALE GENOMIC DNA]</scope>
</reference>